<comment type="function">
    <text evidence="2 7">Catalyzes the formation of N(7)-methylguanine at position 46 (m7G46) in tRNA.</text>
</comment>
<dbReference type="PATRIC" id="fig|86105.3.peg.1948"/>
<dbReference type="UniPathway" id="UPA00989"/>
<feature type="binding site" evidence="7">
    <location>
        <position position="83"/>
    </location>
    <ligand>
        <name>S-adenosyl-L-methionine</name>
        <dbReference type="ChEBI" id="CHEBI:59789"/>
    </ligand>
</feature>
<dbReference type="PANTHER" id="PTHR23417:SF14">
    <property type="entry name" value="PENTACOTRIPEPTIDE-REPEAT REGION OF PRORP DOMAIN-CONTAINING PROTEIN"/>
    <property type="match status" value="1"/>
</dbReference>
<evidence type="ECO:0000256" key="4">
    <source>
        <dbReference type="ARBA" id="ARBA00022679"/>
    </source>
</evidence>
<dbReference type="GO" id="GO:0008176">
    <property type="term" value="F:tRNA (guanine(46)-N7)-methyltransferase activity"/>
    <property type="evidence" value="ECO:0007669"/>
    <property type="project" value="UniProtKB-UniRule"/>
</dbReference>
<dbReference type="EMBL" id="JSWE01000223">
    <property type="protein sequence ID" value="KIE04125.1"/>
    <property type="molecule type" value="Genomic_DNA"/>
</dbReference>
<feature type="binding site" evidence="7">
    <location>
        <position position="58"/>
    </location>
    <ligand>
        <name>S-adenosyl-L-methionine</name>
        <dbReference type="ChEBI" id="CHEBI:59789"/>
    </ligand>
</feature>
<evidence type="ECO:0000256" key="1">
    <source>
        <dbReference type="ARBA" id="ARBA00000142"/>
    </source>
</evidence>
<evidence type="ECO:0000256" key="2">
    <source>
        <dbReference type="ARBA" id="ARBA00003015"/>
    </source>
</evidence>
<dbReference type="Pfam" id="PF02390">
    <property type="entry name" value="Methyltransf_4"/>
    <property type="match status" value="1"/>
</dbReference>
<keyword evidence="3 7" id="KW-0489">Methyltransferase</keyword>
<dbReference type="EC" id="2.1.1.33" evidence="7"/>
<keyword evidence="9" id="KW-1185">Reference proteome</keyword>
<accession>A0A0C1QVU4</accession>
<evidence type="ECO:0000256" key="5">
    <source>
        <dbReference type="ARBA" id="ARBA00022691"/>
    </source>
</evidence>
<feature type="binding site" evidence="7">
    <location>
        <begin position="205"/>
        <end position="208"/>
    </location>
    <ligand>
        <name>substrate</name>
    </ligand>
</feature>
<comment type="catalytic activity">
    <reaction evidence="1 7">
        <text>guanosine(46) in tRNA + S-adenosyl-L-methionine = N(7)-methylguanosine(46) in tRNA + S-adenosyl-L-homocysteine</text>
        <dbReference type="Rhea" id="RHEA:42708"/>
        <dbReference type="Rhea" id="RHEA-COMP:10188"/>
        <dbReference type="Rhea" id="RHEA-COMP:10189"/>
        <dbReference type="ChEBI" id="CHEBI:57856"/>
        <dbReference type="ChEBI" id="CHEBI:59789"/>
        <dbReference type="ChEBI" id="CHEBI:74269"/>
        <dbReference type="ChEBI" id="CHEBI:74480"/>
        <dbReference type="EC" id="2.1.1.33"/>
    </reaction>
</comment>
<organism evidence="8 9">
    <name type="scientific">Candidatus Jidaibacter acanthamoebae</name>
    <dbReference type="NCBI Taxonomy" id="86105"/>
    <lineage>
        <taxon>Bacteria</taxon>
        <taxon>Pseudomonadati</taxon>
        <taxon>Pseudomonadota</taxon>
        <taxon>Alphaproteobacteria</taxon>
        <taxon>Rickettsiales</taxon>
        <taxon>Candidatus Midichloriaceae</taxon>
        <taxon>Candidatus Jidaibacter</taxon>
    </lineage>
</organism>
<comment type="caution">
    <text evidence="7">Lacks conserved residue(s) required for the propagation of feature annotation.</text>
</comment>
<evidence type="ECO:0000313" key="9">
    <source>
        <dbReference type="Proteomes" id="UP000031258"/>
    </source>
</evidence>
<keyword evidence="5 7" id="KW-0949">S-adenosyl-L-methionine</keyword>
<dbReference type="Proteomes" id="UP000031258">
    <property type="component" value="Unassembled WGS sequence"/>
</dbReference>
<dbReference type="HAMAP" id="MF_01057">
    <property type="entry name" value="tRNA_methyltr_TrmB"/>
    <property type="match status" value="1"/>
</dbReference>
<dbReference type="SUPFAM" id="SSF53335">
    <property type="entry name" value="S-adenosyl-L-methionine-dependent methyltransferases"/>
    <property type="match status" value="1"/>
</dbReference>
<keyword evidence="6 7" id="KW-0819">tRNA processing</keyword>
<evidence type="ECO:0000313" key="8">
    <source>
        <dbReference type="EMBL" id="KIE04125.1"/>
    </source>
</evidence>
<evidence type="ECO:0000256" key="3">
    <source>
        <dbReference type="ARBA" id="ARBA00022603"/>
    </source>
</evidence>
<feature type="binding site" evidence="7">
    <location>
        <position position="132"/>
    </location>
    <ligand>
        <name>S-adenosyl-L-methionine</name>
        <dbReference type="ChEBI" id="CHEBI:59789"/>
    </ligand>
</feature>
<reference evidence="8 9" key="1">
    <citation type="submission" date="2014-11" db="EMBL/GenBank/DDBJ databases">
        <title>A Rickettsiales Symbiont of Amoebae With Ancient Features.</title>
        <authorList>
            <person name="Schulz F."/>
            <person name="Martijn J."/>
            <person name="Wascher F."/>
            <person name="Kostanjsek R."/>
            <person name="Ettema T.J."/>
            <person name="Horn M."/>
        </authorList>
    </citation>
    <scope>NUCLEOTIDE SEQUENCE [LARGE SCALE GENOMIC DNA]</scope>
    <source>
        <strain evidence="8 9">UWC36</strain>
    </source>
</reference>
<sequence>MILSMNKERKYLSSFARRISRKLSPYQKELLDQFLPIVLFNQENFETVLKSYTQVKLEIGFGNGDHILAQAIKNPETLFIGCEPYLNGVTRVLDDIENLNLKNILLYPDDARNALEIIESGALQTVYILFPDPWPKNKQKKRRVINRETLSMIHGRLADEGELIIATDHKDYVRSILKDLDEIKLFKFKNENIDLYKQPEGWVKTKYETKALAGRSHYFLLIKQ</sequence>
<evidence type="ECO:0000256" key="7">
    <source>
        <dbReference type="HAMAP-Rule" id="MF_01057"/>
    </source>
</evidence>
<dbReference type="Gene3D" id="3.40.50.150">
    <property type="entry name" value="Vaccinia Virus protein VP39"/>
    <property type="match status" value="1"/>
</dbReference>
<dbReference type="InterPro" id="IPR029063">
    <property type="entry name" value="SAM-dependent_MTases_sf"/>
</dbReference>
<feature type="binding site" evidence="7">
    <location>
        <position position="168"/>
    </location>
    <ligand>
        <name>substrate</name>
    </ligand>
</feature>
<dbReference type="STRING" id="86105.NF27_JF00030"/>
<dbReference type="PANTHER" id="PTHR23417">
    <property type="entry name" value="3-DEOXY-D-MANNO-OCTULOSONIC-ACID TRANSFERASE/TRNA GUANINE-N 7 - -METHYLTRANSFERASE"/>
    <property type="match status" value="1"/>
</dbReference>
<dbReference type="GO" id="GO:0043527">
    <property type="term" value="C:tRNA methyltransferase complex"/>
    <property type="evidence" value="ECO:0007669"/>
    <property type="project" value="TreeGrafter"/>
</dbReference>
<protein>
    <recommendedName>
        <fullName evidence="7">tRNA (guanine-N(7)-)-methyltransferase</fullName>
        <ecNumber evidence="7">2.1.1.33</ecNumber>
    </recommendedName>
    <alternativeName>
        <fullName evidence="7">tRNA (guanine(46)-N(7))-methyltransferase</fullName>
    </alternativeName>
    <alternativeName>
        <fullName evidence="7">tRNA(m7G46)-methyltransferase</fullName>
    </alternativeName>
</protein>
<dbReference type="AlphaFoldDB" id="A0A0C1QVU4"/>
<feature type="binding site" evidence="7">
    <location>
        <position position="110"/>
    </location>
    <ligand>
        <name>S-adenosyl-L-methionine</name>
        <dbReference type="ChEBI" id="CHEBI:59789"/>
    </ligand>
</feature>
<name>A0A0C1QVU4_9RICK</name>
<comment type="similarity">
    <text evidence="7">Belongs to the class I-like SAM-binding methyltransferase superfamily. TrmB family.</text>
</comment>
<evidence type="ECO:0000256" key="6">
    <source>
        <dbReference type="ARBA" id="ARBA00022694"/>
    </source>
</evidence>
<proteinExistence type="inferred from homology"/>
<dbReference type="InterPro" id="IPR055361">
    <property type="entry name" value="tRNA_methyltr_TrmB_bact"/>
</dbReference>
<dbReference type="PROSITE" id="PS51625">
    <property type="entry name" value="SAM_MT_TRMB"/>
    <property type="match status" value="1"/>
</dbReference>
<dbReference type="InterPro" id="IPR003358">
    <property type="entry name" value="tRNA_(Gua-N-7)_MeTrfase_Trmb"/>
</dbReference>
<feature type="binding site" evidence="7">
    <location>
        <position position="136"/>
    </location>
    <ligand>
        <name>substrate</name>
    </ligand>
</feature>
<comment type="caution">
    <text evidence="8">The sequence shown here is derived from an EMBL/GenBank/DDBJ whole genome shotgun (WGS) entry which is preliminary data.</text>
</comment>
<comment type="pathway">
    <text evidence="7">tRNA modification; N(7)-methylguanine-tRNA biosynthesis.</text>
</comment>
<gene>
    <name evidence="8" type="primary">trmB_2</name>
    <name evidence="7" type="synonym">trmB</name>
    <name evidence="8" type="ORF">NF27_JF00030</name>
</gene>
<dbReference type="NCBIfam" id="TIGR00091">
    <property type="entry name" value="tRNA (guanosine(46)-N7)-methyltransferase TrmB"/>
    <property type="match status" value="1"/>
</dbReference>
<keyword evidence="4 7" id="KW-0808">Transferase</keyword>